<gene>
    <name evidence="2" type="ORF">FQA47_000174</name>
</gene>
<protein>
    <submittedName>
        <fullName evidence="2">Uncharacterized protein</fullName>
    </submittedName>
</protein>
<dbReference type="Proteomes" id="UP000646548">
    <property type="component" value="Unassembled WGS sequence"/>
</dbReference>
<accession>A0A834BTL0</accession>
<keyword evidence="1" id="KW-0472">Membrane</keyword>
<name>A0A834BTL0_ORYME</name>
<sequence>MRDSARLSLISLVFWSDSLWLVFVAVLPRARDYHALKNKTNSEINASLSFYFFVVVKSARETTVKNKEVNGSEAAGSDPGLYLTCSAQVNVSRFRIQRDLCPIQETTEKNSQILPQGDALLEIRLIPGDLDFDVEIRLIPGGDLHFNLEIRLIPGQQSRLQFDGMLRLSW</sequence>
<feature type="transmembrane region" description="Helical" evidence="1">
    <location>
        <begin position="6"/>
        <end position="27"/>
    </location>
</feature>
<proteinExistence type="predicted"/>
<comment type="caution">
    <text evidence="2">The sequence shown here is derived from an EMBL/GenBank/DDBJ whole genome shotgun (WGS) entry which is preliminary data.</text>
</comment>
<organism evidence="2 3">
    <name type="scientific">Oryzias melastigma</name>
    <name type="common">Marine medaka</name>
    <dbReference type="NCBI Taxonomy" id="30732"/>
    <lineage>
        <taxon>Eukaryota</taxon>
        <taxon>Metazoa</taxon>
        <taxon>Chordata</taxon>
        <taxon>Craniata</taxon>
        <taxon>Vertebrata</taxon>
        <taxon>Euteleostomi</taxon>
        <taxon>Actinopterygii</taxon>
        <taxon>Neopterygii</taxon>
        <taxon>Teleostei</taxon>
        <taxon>Neoteleostei</taxon>
        <taxon>Acanthomorphata</taxon>
        <taxon>Ovalentaria</taxon>
        <taxon>Atherinomorphae</taxon>
        <taxon>Beloniformes</taxon>
        <taxon>Adrianichthyidae</taxon>
        <taxon>Oryziinae</taxon>
        <taxon>Oryzias</taxon>
    </lineage>
</organism>
<evidence type="ECO:0000256" key="1">
    <source>
        <dbReference type="SAM" id="Phobius"/>
    </source>
</evidence>
<keyword evidence="1" id="KW-0812">Transmembrane</keyword>
<evidence type="ECO:0000313" key="2">
    <source>
        <dbReference type="EMBL" id="KAF6715284.1"/>
    </source>
</evidence>
<reference evidence="2" key="1">
    <citation type="journal article" name="BMC Genomics">
        <title>Long-read sequencing and de novo genome assembly of marine medaka (Oryzias melastigma).</title>
        <authorList>
            <person name="Liang P."/>
            <person name="Saqib H.S.A."/>
            <person name="Ni X."/>
            <person name="Shen Y."/>
        </authorList>
    </citation>
    <scope>NUCLEOTIDE SEQUENCE</scope>
    <source>
        <strain evidence="2">Bigg-433</strain>
    </source>
</reference>
<keyword evidence="1" id="KW-1133">Transmembrane helix</keyword>
<dbReference type="AlphaFoldDB" id="A0A834BTL0"/>
<evidence type="ECO:0000313" key="3">
    <source>
        <dbReference type="Proteomes" id="UP000646548"/>
    </source>
</evidence>
<dbReference type="EMBL" id="WKFB01001116">
    <property type="protein sequence ID" value="KAF6715284.1"/>
    <property type="molecule type" value="Genomic_DNA"/>
</dbReference>